<dbReference type="EMBL" id="JACAGJ010000002">
    <property type="protein sequence ID" value="MDM1072048.1"/>
    <property type="molecule type" value="Genomic_DNA"/>
</dbReference>
<organism evidence="1 2">
    <name type="scientific">Empedobacter brevis</name>
    <dbReference type="NCBI Taxonomy" id="247"/>
    <lineage>
        <taxon>Bacteria</taxon>
        <taxon>Pseudomonadati</taxon>
        <taxon>Bacteroidota</taxon>
        <taxon>Flavobacteriia</taxon>
        <taxon>Flavobacteriales</taxon>
        <taxon>Weeksellaceae</taxon>
        <taxon>Empedobacter</taxon>
    </lineage>
</organism>
<comment type="caution">
    <text evidence="1">The sequence shown here is derived from an EMBL/GenBank/DDBJ whole genome shotgun (WGS) entry which is preliminary data.</text>
</comment>
<evidence type="ECO:0008006" key="3">
    <source>
        <dbReference type="Google" id="ProtNLM"/>
    </source>
</evidence>
<proteinExistence type="predicted"/>
<evidence type="ECO:0000313" key="1">
    <source>
        <dbReference type="EMBL" id="MDM1072048.1"/>
    </source>
</evidence>
<reference evidence="1" key="1">
    <citation type="submission" date="2020-06" db="EMBL/GenBank/DDBJ databases">
        <authorList>
            <person name="Dong N."/>
        </authorList>
    </citation>
    <scope>NUCLEOTIDE SEQUENCE</scope>
    <source>
        <strain evidence="1">R655-4</strain>
    </source>
</reference>
<name>A0AAJ1QDH3_9FLAO</name>
<dbReference type="AlphaFoldDB" id="A0AAJ1QDH3"/>
<gene>
    <name evidence="1" type="ORF">HX001_06010</name>
</gene>
<sequence>MEIDYNKLINENYQIIETIIPNINSLELISFLAYYNSLQESSEYQDYRGDKNYFVSEIAANYCLKKNYVSNTNYNVFEKIENYFILQKAISAYVALKVSSNNNSNNIENNFEAIYSKFNTEIKTVRNPGHPIHHLDFSNRLLTPITDAIFRKYGFHIETTIQIREKLSDFLSLRLNEIRKEGNTEKNRISRELFKLKRGKKSKNLIYKDFDFTQLIKLDDTEIKEKISAYFKIDFFDSIHKGWVFNSSELSNYLNIDVIEIEIFLNTFSIRFGELPEEFDIINSQKSLNKKPFIKFENSYLLTSVPLLIWCVDDFFEEDLKLENKFYSKYTKLKHDFLLETAESYFLTLLPNSKFFSNMFYGPKDHVCETDGLLIFNEYLFIIEAKANKLSTKSKEGYKSKLKDHLDDIIKGSHNQAIRTLNYINDNDVVIFKDKKGKRVDINKNNFKNIFLISLTLEQFGSLSPLLKNNDNQDIIDNSYFPWIVSLYDLVIIKDLFQTPSLLFKYLEFRNEYLKYNHTYIFEELDLIGYFLKRNSYKLLEILKNKEYNYFFFNSETDFINNYYQKIQLKEVSIIKPNYFNNMDFEKLISKIDNSNMNNSIDLSLHLLEYSPKSIHDLCTKYSTAIKLFKNDNKLHSCSIFSLDNIGFTYMIDKDLDNLNKNLADYILNLKVKHNARIWYGIGELNNKIVTLIKI</sequence>
<dbReference type="Proteomes" id="UP001170959">
    <property type="component" value="Unassembled WGS sequence"/>
</dbReference>
<protein>
    <recommendedName>
        <fullName evidence="3">NERD domain-containing protein</fullName>
    </recommendedName>
</protein>
<accession>A0AAJ1QDH3</accession>
<evidence type="ECO:0000313" key="2">
    <source>
        <dbReference type="Proteomes" id="UP001170959"/>
    </source>
</evidence>
<reference evidence="1" key="2">
    <citation type="journal article" date="2022" name="Sci. Total Environ.">
        <title>Prevalence, transmission, and molecular epidemiology of tet(X)-positive bacteria among humans, animals, and environmental niches in China: An epidemiological, and genomic-based study.</title>
        <authorList>
            <person name="Dong N."/>
            <person name="Zeng Y."/>
            <person name="Cai C."/>
            <person name="Sun C."/>
            <person name="Lu J."/>
            <person name="Liu C."/>
            <person name="Zhou H."/>
            <person name="Sun Q."/>
            <person name="Shu L."/>
            <person name="Wang H."/>
            <person name="Wang Y."/>
            <person name="Wang S."/>
            <person name="Wu C."/>
            <person name="Chan E.W."/>
            <person name="Chen G."/>
            <person name="Shen Z."/>
            <person name="Chen S."/>
            <person name="Zhang R."/>
        </authorList>
    </citation>
    <scope>NUCLEOTIDE SEQUENCE</scope>
    <source>
        <strain evidence="1">R655-4</strain>
    </source>
</reference>
<dbReference type="RefSeq" id="WP_286492201.1">
    <property type="nucleotide sequence ID" value="NZ_JACAGJ010000002.1"/>
</dbReference>